<gene>
    <name evidence="1" type="ORF">G6M90_00g005940</name>
</gene>
<proteinExistence type="predicted"/>
<dbReference type="AlphaFoldDB" id="A0A7D5YQU8"/>
<sequence length="52" mass="5862">MVRKDGNQQYQVSDGELRCGRGVQRAYARAVEGNGLDSGCRSWYKNIARKGR</sequence>
<dbReference type="KEGG" id="mbrn:90967426"/>
<name>A0A7D5YQU8_9HYPO</name>
<dbReference type="GeneID" id="90967426"/>
<keyword evidence="2" id="KW-1185">Reference proteome</keyword>
<dbReference type="EMBL" id="CP058932">
    <property type="protein sequence ID" value="QLI66361.1"/>
    <property type="molecule type" value="Genomic_DNA"/>
</dbReference>
<evidence type="ECO:0000313" key="2">
    <source>
        <dbReference type="Proteomes" id="UP000510686"/>
    </source>
</evidence>
<evidence type="ECO:0000313" key="1">
    <source>
        <dbReference type="EMBL" id="QLI66361.1"/>
    </source>
</evidence>
<organism evidence="1 2">
    <name type="scientific">Metarhizium brunneum</name>
    <dbReference type="NCBI Taxonomy" id="500148"/>
    <lineage>
        <taxon>Eukaryota</taxon>
        <taxon>Fungi</taxon>
        <taxon>Dikarya</taxon>
        <taxon>Ascomycota</taxon>
        <taxon>Pezizomycotina</taxon>
        <taxon>Sordariomycetes</taxon>
        <taxon>Hypocreomycetidae</taxon>
        <taxon>Hypocreales</taxon>
        <taxon>Clavicipitaceae</taxon>
        <taxon>Metarhizium</taxon>
    </lineage>
</organism>
<protein>
    <submittedName>
        <fullName evidence="1">Uncharacterized protein</fullName>
    </submittedName>
</protein>
<reference evidence="1 2" key="1">
    <citation type="submission" date="2020-07" db="EMBL/GenBank/DDBJ databases">
        <title>Telomere length de novo assembly of all 7 chromosomes of the fungus, Metarhizium brunneum, using a novel assembly pipeline.</title>
        <authorList>
            <person name="Saud z."/>
            <person name="Kortsinoglou A."/>
            <person name="Kouvelis V.N."/>
            <person name="Butt T.M."/>
        </authorList>
    </citation>
    <scope>NUCLEOTIDE SEQUENCE [LARGE SCALE GENOMIC DNA]</scope>
    <source>
        <strain evidence="1 2">4556</strain>
    </source>
</reference>
<dbReference type="RefSeq" id="XP_065986136.1">
    <property type="nucleotide sequence ID" value="XM_066129605.1"/>
</dbReference>
<dbReference type="Proteomes" id="UP000510686">
    <property type="component" value="Chromosome 1"/>
</dbReference>
<accession>A0A7D5YQU8</accession>